<comment type="caution">
    <text evidence="2">The sequence shown here is derived from an EMBL/GenBank/DDBJ whole genome shotgun (WGS) entry which is preliminary data.</text>
</comment>
<name>A0AAW0DKS3_9AGAR</name>
<evidence type="ECO:0000313" key="3">
    <source>
        <dbReference type="Proteomes" id="UP001362999"/>
    </source>
</evidence>
<accession>A0AAW0DKS3</accession>
<dbReference type="AlphaFoldDB" id="A0AAW0DKS3"/>
<keyword evidence="3" id="KW-1185">Reference proteome</keyword>
<sequence length="216" mass="22496">MFGLRTVLSILAISFAAVNAIPGNNAAGSGLVARAFPPTPDLTIASWIWTTTAGVSGVPPGSSAFRLTFKPDPSLPVVNISVAISTDNAYNLYFNGTLIGSALDWQTPNIWNISNVSSNGPWVFSILATNYAVTSTDTGINPAGVIASFVASSTPLQRAYTFFTGQGGVVWKGTGSVPENFFNPTLDDSAWPFAVTEAAFGGGPWINMPAPVPGHL</sequence>
<proteinExistence type="predicted"/>
<feature type="chain" id="PRO_5043833134" evidence="1">
    <location>
        <begin position="21"/>
        <end position="216"/>
    </location>
</feature>
<reference evidence="2 3" key="1">
    <citation type="journal article" date="2024" name="J Genomics">
        <title>Draft genome sequencing and assembly of Favolaschia claudopus CIRM-BRFM 2984 isolated from oak limbs.</title>
        <authorList>
            <person name="Navarro D."/>
            <person name="Drula E."/>
            <person name="Chaduli D."/>
            <person name="Cazenave R."/>
            <person name="Ahrendt S."/>
            <person name="Wang J."/>
            <person name="Lipzen A."/>
            <person name="Daum C."/>
            <person name="Barry K."/>
            <person name="Grigoriev I.V."/>
            <person name="Favel A."/>
            <person name="Rosso M.N."/>
            <person name="Martin F."/>
        </authorList>
    </citation>
    <scope>NUCLEOTIDE SEQUENCE [LARGE SCALE GENOMIC DNA]</scope>
    <source>
        <strain evidence="2 3">CIRM-BRFM 2984</strain>
    </source>
</reference>
<gene>
    <name evidence="2" type="ORF">R3P38DRAFT_3172021</name>
</gene>
<dbReference type="Gene3D" id="2.60.120.260">
    <property type="entry name" value="Galactose-binding domain-like"/>
    <property type="match status" value="1"/>
</dbReference>
<evidence type="ECO:0000256" key="1">
    <source>
        <dbReference type="SAM" id="SignalP"/>
    </source>
</evidence>
<evidence type="ECO:0000313" key="2">
    <source>
        <dbReference type="EMBL" id="KAK7051708.1"/>
    </source>
</evidence>
<feature type="signal peptide" evidence="1">
    <location>
        <begin position="1"/>
        <end position="20"/>
    </location>
</feature>
<dbReference type="EMBL" id="JAWWNJ010000007">
    <property type="protein sequence ID" value="KAK7051708.1"/>
    <property type="molecule type" value="Genomic_DNA"/>
</dbReference>
<keyword evidence="1" id="KW-0732">Signal</keyword>
<protein>
    <submittedName>
        <fullName evidence="2">Uncharacterized protein</fullName>
    </submittedName>
</protein>
<organism evidence="2 3">
    <name type="scientific">Favolaschia claudopus</name>
    <dbReference type="NCBI Taxonomy" id="2862362"/>
    <lineage>
        <taxon>Eukaryota</taxon>
        <taxon>Fungi</taxon>
        <taxon>Dikarya</taxon>
        <taxon>Basidiomycota</taxon>
        <taxon>Agaricomycotina</taxon>
        <taxon>Agaricomycetes</taxon>
        <taxon>Agaricomycetidae</taxon>
        <taxon>Agaricales</taxon>
        <taxon>Marasmiineae</taxon>
        <taxon>Mycenaceae</taxon>
        <taxon>Favolaschia</taxon>
    </lineage>
</organism>
<dbReference type="Proteomes" id="UP001362999">
    <property type="component" value="Unassembled WGS sequence"/>
</dbReference>